<dbReference type="AlphaFoldDB" id="A0A1J4JJE1"/>
<evidence type="ECO:0000256" key="1">
    <source>
        <dbReference type="SAM" id="MobiDB-lite"/>
    </source>
</evidence>
<evidence type="ECO:0000313" key="3">
    <source>
        <dbReference type="Proteomes" id="UP000179807"/>
    </source>
</evidence>
<name>A0A1J4JJE1_9EUKA</name>
<dbReference type="Proteomes" id="UP000179807">
    <property type="component" value="Unassembled WGS sequence"/>
</dbReference>
<feature type="compositionally biased region" description="Basic and acidic residues" evidence="1">
    <location>
        <begin position="296"/>
        <end position="310"/>
    </location>
</feature>
<dbReference type="RefSeq" id="XP_068350822.1">
    <property type="nucleotide sequence ID" value="XM_068510624.1"/>
</dbReference>
<dbReference type="GeneID" id="94845328"/>
<evidence type="ECO:0000313" key="2">
    <source>
        <dbReference type="EMBL" id="OHS97685.1"/>
    </source>
</evidence>
<proteinExistence type="predicted"/>
<sequence length="642" mass="74171">MTLPPEDLEEFPYDMPLQESELIERSAMIQYGFSQNSVAAFDLAMRGDYAEKLGELVAARTLANQAIMYDISCIDAHRILASTSMPFAGNDSMMEMLLSIASLFHETIFPQAVACGNSVKRQILLSPYMRLISSIGVHAYNAAKRQKLCVDSLEEVLRLETQFFKVKKSNEYTLSHLALSYIQAAGAPTNRKSKYLDNFDKFLNFLAENKNSIKIQVNNNQNNGNNNINVNGLNNEMNRSMNRENFIQQNPMMAESSSVDSVSDAETVRKREIEEFQRLIEKQRQENDEENQENLQNEKSENKNEDEKRIPNLPHRNIRHLIELLSKYGNYIDDSVFIICKLVIFYNYRKYIQKIHQNKANDINNLNFIQTWQEVSDEISQSYPNIISQILDDSRPTKFDFSIALSSWLDLVVDFHDHLRGSDSEFYSQLHNKYGLIEMTFIKNRKKRQNVAKKGFSALDKSRDFLKDRKLMKGLNQCTLSKQYFDTANYPSNRCYLNTPFPVISNRAFAASHFNMWEIVCHDARLTLAKNCRHINSYLQLPNIASSFGCNELILRFKEIINTVNILKKDPQSPENKWTELAKESIALTSLTAFVLSKEGKLNEEVIDHLTKIGVEDYNFHIPSNPYIVEPLEWLCDNDIMF</sequence>
<dbReference type="VEuPathDB" id="TrichDB:TRFO_36088"/>
<accession>A0A1J4JJE1</accession>
<reference evidence="2" key="1">
    <citation type="submission" date="2016-10" db="EMBL/GenBank/DDBJ databases">
        <authorList>
            <person name="Benchimol M."/>
            <person name="Almeida L.G."/>
            <person name="Vasconcelos A.T."/>
            <person name="Perreira-Neves A."/>
            <person name="Rosa I.A."/>
            <person name="Tasca T."/>
            <person name="Bogo M.R."/>
            <person name="de Souza W."/>
        </authorList>
    </citation>
    <scope>NUCLEOTIDE SEQUENCE [LARGE SCALE GENOMIC DNA]</scope>
    <source>
        <strain evidence="2">K</strain>
    </source>
</reference>
<comment type="caution">
    <text evidence="2">The sequence shown here is derived from an EMBL/GenBank/DDBJ whole genome shotgun (WGS) entry which is preliminary data.</text>
</comment>
<organism evidence="2 3">
    <name type="scientific">Tritrichomonas foetus</name>
    <dbReference type="NCBI Taxonomy" id="1144522"/>
    <lineage>
        <taxon>Eukaryota</taxon>
        <taxon>Metamonada</taxon>
        <taxon>Parabasalia</taxon>
        <taxon>Tritrichomonadida</taxon>
        <taxon>Tritrichomonadidae</taxon>
        <taxon>Tritrichomonas</taxon>
    </lineage>
</organism>
<dbReference type="EMBL" id="MLAK01001101">
    <property type="protein sequence ID" value="OHS97685.1"/>
    <property type="molecule type" value="Genomic_DNA"/>
</dbReference>
<gene>
    <name evidence="2" type="ORF">TRFO_36088</name>
</gene>
<protein>
    <submittedName>
        <fullName evidence="2">Uncharacterized protein</fullName>
    </submittedName>
</protein>
<feature type="region of interest" description="Disordered" evidence="1">
    <location>
        <begin position="281"/>
        <end position="311"/>
    </location>
</feature>
<keyword evidence="3" id="KW-1185">Reference proteome</keyword>